<protein>
    <submittedName>
        <fullName evidence="1">Uncharacterized protein</fullName>
    </submittedName>
</protein>
<sequence>MGNDALNLHLRGLSASFSFWERGHDKLEAVIVGRFGGLN</sequence>
<name>A0A1Z5HQK0_9FIRM</name>
<proteinExistence type="predicted"/>
<reference evidence="2" key="1">
    <citation type="journal article" date="2017" name="Appl. Environ. Microbiol.">
        <title>Genomic analysis of Calderihabitans maritimus KKC1, a thermophilic hydrogenogenic carboxydotrophic bacterium isolated from marine sediment.</title>
        <authorList>
            <person name="Omae K."/>
            <person name="Yoneda Y."/>
            <person name="Fukuyama Y."/>
            <person name="Yoshida T."/>
            <person name="Sako Y."/>
        </authorList>
    </citation>
    <scope>NUCLEOTIDE SEQUENCE [LARGE SCALE GENOMIC DNA]</scope>
    <source>
        <strain evidence="2">KKC1</strain>
    </source>
</reference>
<dbReference type="EMBL" id="BDGJ01000023">
    <property type="protein sequence ID" value="GAW91647.1"/>
    <property type="molecule type" value="Genomic_DNA"/>
</dbReference>
<keyword evidence="2" id="KW-1185">Reference proteome</keyword>
<organism evidence="1 2">
    <name type="scientific">Calderihabitans maritimus</name>
    <dbReference type="NCBI Taxonomy" id="1246530"/>
    <lineage>
        <taxon>Bacteria</taxon>
        <taxon>Bacillati</taxon>
        <taxon>Bacillota</taxon>
        <taxon>Clostridia</taxon>
        <taxon>Neomoorellales</taxon>
        <taxon>Calderihabitantaceae</taxon>
        <taxon>Calderihabitans</taxon>
    </lineage>
</organism>
<gene>
    <name evidence="1" type="ORF">KKC1_08080</name>
</gene>
<accession>A0A1Z5HQK0</accession>
<evidence type="ECO:0000313" key="2">
    <source>
        <dbReference type="Proteomes" id="UP000197032"/>
    </source>
</evidence>
<dbReference type="Proteomes" id="UP000197032">
    <property type="component" value="Unassembled WGS sequence"/>
</dbReference>
<evidence type="ECO:0000313" key="1">
    <source>
        <dbReference type="EMBL" id="GAW91647.1"/>
    </source>
</evidence>
<comment type="caution">
    <text evidence="1">The sequence shown here is derived from an EMBL/GenBank/DDBJ whole genome shotgun (WGS) entry which is preliminary data.</text>
</comment>
<dbReference type="AlphaFoldDB" id="A0A1Z5HQK0"/>